<dbReference type="Pfam" id="PF00483">
    <property type="entry name" value="NTP_transferase"/>
    <property type="match status" value="1"/>
</dbReference>
<evidence type="ECO:0000313" key="5">
    <source>
        <dbReference type="Proteomes" id="UP000752292"/>
    </source>
</evidence>
<dbReference type="PANTHER" id="PTHR43584">
    <property type="entry name" value="NUCLEOTIDYL TRANSFERASE"/>
    <property type="match status" value="1"/>
</dbReference>
<dbReference type="EMBL" id="JACQRX010000149">
    <property type="protein sequence ID" value="MBI4251472.1"/>
    <property type="molecule type" value="Genomic_DNA"/>
</dbReference>
<dbReference type="InterPro" id="IPR050065">
    <property type="entry name" value="GlmU-like"/>
</dbReference>
<organism evidence="4 5">
    <name type="scientific">Tectimicrobiota bacterium</name>
    <dbReference type="NCBI Taxonomy" id="2528274"/>
    <lineage>
        <taxon>Bacteria</taxon>
        <taxon>Pseudomonadati</taxon>
        <taxon>Nitrospinota/Tectimicrobiota group</taxon>
        <taxon>Candidatus Tectimicrobiota</taxon>
    </lineage>
</organism>
<sequence>MRALILAAGRGAGLYPFTETRPKAMLPVAGEMLLEAALPKLRAAGVSDVVMVVGHCNQRIIQH</sequence>
<evidence type="ECO:0000259" key="3">
    <source>
        <dbReference type="Pfam" id="PF00483"/>
    </source>
</evidence>
<comment type="caution">
    <text evidence="4">The sequence shown here is derived from an EMBL/GenBank/DDBJ whole genome shotgun (WGS) entry which is preliminary data.</text>
</comment>
<keyword evidence="1 4" id="KW-0808">Transferase</keyword>
<evidence type="ECO:0000313" key="4">
    <source>
        <dbReference type="EMBL" id="MBI4251472.1"/>
    </source>
</evidence>
<reference evidence="4" key="1">
    <citation type="submission" date="2020-07" db="EMBL/GenBank/DDBJ databases">
        <title>Huge and variable diversity of episymbiotic CPR bacteria and DPANN archaea in groundwater ecosystems.</title>
        <authorList>
            <person name="He C.Y."/>
            <person name="Keren R."/>
            <person name="Whittaker M."/>
            <person name="Farag I.F."/>
            <person name="Doudna J."/>
            <person name="Cate J.H.D."/>
            <person name="Banfield J.F."/>
        </authorList>
    </citation>
    <scope>NUCLEOTIDE SEQUENCE</scope>
    <source>
        <strain evidence="4">NC_groundwater_1370_Ag_S-0.2um_69_93</strain>
    </source>
</reference>
<dbReference type="PANTHER" id="PTHR43584:SF8">
    <property type="entry name" value="N-ACETYLMURAMATE ALPHA-1-PHOSPHATE URIDYLYLTRANSFERASE"/>
    <property type="match status" value="1"/>
</dbReference>
<dbReference type="InterPro" id="IPR029044">
    <property type="entry name" value="Nucleotide-diphossugar_trans"/>
</dbReference>
<evidence type="ECO:0000256" key="1">
    <source>
        <dbReference type="ARBA" id="ARBA00022679"/>
    </source>
</evidence>
<protein>
    <submittedName>
        <fullName evidence="4">NTP transferase domain-containing protein</fullName>
    </submittedName>
</protein>
<keyword evidence="2" id="KW-0548">Nucleotidyltransferase</keyword>
<dbReference type="Gene3D" id="3.90.550.10">
    <property type="entry name" value="Spore Coat Polysaccharide Biosynthesis Protein SpsA, Chain A"/>
    <property type="match status" value="1"/>
</dbReference>
<name>A0A932ZSW0_UNCTE</name>
<dbReference type="Proteomes" id="UP000752292">
    <property type="component" value="Unassembled WGS sequence"/>
</dbReference>
<dbReference type="SUPFAM" id="SSF53448">
    <property type="entry name" value="Nucleotide-diphospho-sugar transferases"/>
    <property type="match status" value="1"/>
</dbReference>
<dbReference type="GO" id="GO:0016779">
    <property type="term" value="F:nucleotidyltransferase activity"/>
    <property type="evidence" value="ECO:0007669"/>
    <property type="project" value="UniProtKB-KW"/>
</dbReference>
<accession>A0A932ZSW0</accession>
<dbReference type="AlphaFoldDB" id="A0A932ZSW0"/>
<proteinExistence type="predicted"/>
<evidence type="ECO:0000256" key="2">
    <source>
        <dbReference type="ARBA" id="ARBA00022695"/>
    </source>
</evidence>
<feature type="domain" description="Nucleotidyl transferase" evidence="3">
    <location>
        <begin position="3"/>
        <end position="60"/>
    </location>
</feature>
<gene>
    <name evidence="4" type="ORF">HY618_03350</name>
</gene>
<feature type="non-terminal residue" evidence="4">
    <location>
        <position position="63"/>
    </location>
</feature>
<dbReference type="InterPro" id="IPR005835">
    <property type="entry name" value="NTP_transferase_dom"/>
</dbReference>